<dbReference type="GO" id="GO:0008999">
    <property type="term" value="F:protein-N-terminal-alanine acetyltransferase activity"/>
    <property type="evidence" value="ECO:0007669"/>
    <property type="project" value="TreeGrafter"/>
</dbReference>
<evidence type="ECO:0000313" key="3">
    <source>
        <dbReference type="Proteomes" id="UP000597444"/>
    </source>
</evidence>
<organism evidence="2 3">
    <name type="scientific">Reticulibacter mediterranei</name>
    <dbReference type="NCBI Taxonomy" id="2778369"/>
    <lineage>
        <taxon>Bacteria</taxon>
        <taxon>Bacillati</taxon>
        <taxon>Chloroflexota</taxon>
        <taxon>Ktedonobacteria</taxon>
        <taxon>Ktedonobacterales</taxon>
        <taxon>Reticulibacteraceae</taxon>
        <taxon>Reticulibacter</taxon>
    </lineage>
</organism>
<evidence type="ECO:0000313" key="2">
    <source>
        <dbReference type="EMBL" id="GHO97650.1"/>
    </source>
</evidence>
<accession>A0A8J3IVL9</accession>
<evidence type="ECO:0000259" key="1">
    <source>
        <dbReference type="PROSITE" id="PS51186"/>
    </source>
</evidence>
<dbReference type="PROSITE" id="PS51186">
    <property type="entry name" value="GNAT"/>
    <property type="match status" value="1"/>
</dbReference>
<dbReference type="SUPFAM" id="SSF55729">
    <property type="entry name" value="Acyl-CoA N-acyltransferases (Nat)"/>
    <property type="match status" value="1"/>
</dbReference>
<keyword evidence="3" id="KW-1185">Reference proteome</keyword>
<protein>
    <submittedName>
        <fullName evidence="2">GNAT family N-acetyltransferase</fullName>
    </submittedName>
</protein>
<feature type="domain" description="N-acetyltransferase" evidence="1">
    <location>
        <begin position="18"/>
        <end position="183"/>
    </location>
</feature>
<dbReference type="InterPro" id="IPR051531">
    <property type="entry name" value="N-acetyltransferase"/>
</dbReference>
<dbReference type="Pfam" id="PF13302">
    <property type="entry name" value="Acetyltransf_3"/>
    <property type="match status" value="1"/>
</dbReference>
<dbReference type="PANTHER" id="PTHR43792">
    <property type="entry name" value="GNAT FAMILY, PUTATIVE (AFU_ORTHOLOGUE AFUA_3G00765)-RELATED-RELATED"/>
    <property type="match status" value="1"/>
</dbReference>
<dbReference type="InterPro" id="IPR016181">
    <property type="entry name" value="Acyl_CoA_acyltransferase"/>
</dbReference>
<dbReference type="AlphaFoldDB" id="A0A8J3IVL9"/>
<dbReference type="GO" id="GO:0005737">
    <property type="term" value="C:cytoplasm"/>
    <property type="evidence" value="ECO:0007669"/>
    <property type="project" value="TreeGrafter"/>
</dbReference>
<comment type="caution">
    <text evidence="2">The sequence shown here is derived from an EMBL/GenBank/DDBJ whole genome shotgun (WGS) entry which is preliminary data.</text>
</comment>
<dbReference type="Proteomes" id="UP000597444">
    <property type="component" value="Unassembled WGS sequence"/>
</dbReference>
<dbReference type="EMBL" id="BNJK01000002">
    <property type="protein sequence ID" value="GHO97650.1"/>
    <property type="molecule type" value="Genomic_DNA"/>
</dbReference>
<dbReference type="Gene3D" id="3.40.630.30">
    <property type="match status" value="1"/>
</dbReference>
<sequence>MTIDAAFTRFPELTTKRLRLRQVRPGDAEAFFAIFSDEETMKYYGHAPHSTLDKTREWIAQVDTRYTQREAIRWGITFADQNEIIGSCSFHHFAAHGQCVETGYDLNRAYWGRGVMAEAMSAVLTYGFTMLELHRIEAIIDIENQRSKALLEKLGFTYEGNLRQRYYFEDRFEDEYYFGLLKHEWHG</sequence>
<dbReference type="InterPro" id="IPR000182">
    <property type="entry name" value="GNAT_dom"/>
</dbReference>
<dbReference type="RefSeq" id="WP_220208433.1">
    <property type="nucleotide sequence ID" value="NZ_BNJK01000002.1"/>
</dbReference>
<name>A0A8J3IVL9_9CHLR</name>
<gene>
    <name evidence="2" type="ORF">KSF_076980</name>
</gene>
<proteinExistence type="predicted"/>
<reference evidence="2" key="1">
    <citation type="submission" date="2020-10" db="EMBL/GenBank/DDBJ databases">
        <title>Taxonomic study of unclassified bacteria belonging to the class Ktedonobacteria.</title>
        <authorList>
            <person name="Yabe S."/>
            <person name="Wang C.M."/>
            <person name="Zheng Y."/>
            <person name="Sakai Y."/>
            <person name="Cavaletti L."/>
            <person name="Monciardini P."/>
            <person name="Donadio S."/>
        </authorList>
    </citation>
    <scope>NUCLEOTIDE SEQUENCE</scope>
    <source>
        <strain evidence="2">ID150040</strain>
    </source>
</reference>
<dbReference type="PANTHER" id="PTHR43792:SF9">
    <property type="entry name" value="RIBOSOMAL-PROTEIN-ALANINE ACETYLTRANSFERASE"/>
    <property type="match status" value="1"/>
</dbReference>